<organism evidence="2 3">
    <name type="scientific">Bianquea renquensis</name>
    <dbReference type="NCBI Taxonomy" id="2763661"/>
    <lineage>
        <taxon>Bacteria</taxon>
        <taxon>Bacillati</taxon>
        <taxon>Bacillota</taxon>
        <taxon>Clostridia</taxon>
        <taxon>Eubacteriales</taxon>
        <taxon>Bianqueaceae</taxon>
        <taxon>Bianquea</taxon>
    </lineage>
</organism>
<dbReference type="RefSeq" id="WP_249289270.1">
    <property type="nucleotide sequence ID" value="NZ_JACRSQ010000002.1"/>
</dbReference>
<proteinExistence type="predicted"/>
<protein>
    <recommendedName>
        <fullName evidence="4">Polysaccharide biosynthesis protein</fullName>
    </recommendedName>
</protein>
<feature type="transmembrane region" description="Helical" evidence="1">
    <location>
        <begin position="375"/>
        <end position="394"/>
    </location>
</feature>
<evidence type="ECO:0000313" key="2">
    <source>
        <dbReference type="EMBL" id="MBC8542399.1"/>
    </source>
</evidence>
<keyword evidence="1" id="KW-0472">Membrane</keyword>
<evidence type="ECO:0000256" key="1">
    <source>
        <dbReference type="SAM" id="Phobius"/>
    </source>
</evidence>
<keyword evidence="1" id="KW-0812">Transmembrane</keyword>
<sequence length="508" mass="56776">MQRNKKSILNAISAVLLTVCNGLIGIISVKFILIFFGSDFNGLNSTASQLVNVLMIFEGGFTIATNVALFKPYIQKDYNKINSIITATRNTFKKIGILSFVAGVILSFGYSLIINTDLNRVLVFAIFLMTILPVCFNFYYTTKYRILLQAEQKEYVISLITLVTTSCGWIINIIAMSLGCSMWFIRFCLMIFSIINSIAIGAYVKRHFLFLDLKATPNYKAIQGTRDVFAQKITSVFYSTAPIICITITAGGTLLASVYAVYNSVFVLLKGILHAATDAPRLGIGELAAQEDRNRVWDVFQQYELAIVVLLFVFLVTASALIMPFIKVYTAGVTDINYEQPLIAVYLVSICFFELIHIPSGHLLNMTGHFKISKYFQIIACGIICIGFVITILLKLSIYGILSSMLITAISLSFMEIGYIHGKYFEKKIVSFLRLSIPYFVIAILVIVAEIKVLPIMDGYIKLCIWGALIFIINCLIAGIISFTINYKCSLKISQRILGLFLSRVKKH</sequence>
<evidence type="ECO:0008006" key="4">
    <source>
        <dbReference type="Google" id="ProtNLM"/>
    </source>
</evidence>
<feature type="transmembrane region" description="Helical" evidence="1">
    <location>
        <begin position="183"/>
        <end position="204"/>
    </location>
</feature>
<feature type="transmembrane region" description="Helical" evidence="1">
    <location>
        <begin position="12"/>
        <end position="38"/>
    </location>
</feature>
<feature type="transmembrane region" description="Helical" evidence="1">
    <location>
        <begin position="432"/>
        <end position="454"/>
    </location>
</feature>
<dbReference type="Proteomes" id="UP000657006">
    <property type="component" value="Unassembled WGS sequence"/>
</dbReference>
<dbReference type="AlphaFoldDB" id="A0A926DSB1"/>
<comment type="caution">
    <text evidence="2">The sequence shown here is derived from an EMBL/GenBank/DDBJ whole genome shotgun (WGS) entry which is preliminary data.</text>
</comment>
<feature type="transmembrane region" description="Helical" evidence="1">
    <location>
        <begin position="121"/>
        <end position="142"/>
    </location>
</feature>
<evidence type="ECO:0000313" key="3">
    <source>
        <dbReference type="Proteomes" id="UP000657006"/>
    </source>
</evidence>
<feature type="transmembrane region" description="Helical" evidence="1">
    <location>
        <begin position="303"/>
        <end position="323"/>
    </location>
</feature>
<feature type="transmembrane region" description="Helical" evidence="1">
    <location>
        <begin position="343"/>
        <end position="363"/>
    </location>
</feature>
<gene>
    <name evidence="2" type="ORF">H8730_02410</name>
</gene>
<dbReference type="EMBL" id="JACRSQ010000002">
    <property type="protein sequence ID" value="MBC8542399.1"/>
    <property type="molecule type" value="Genomic_DNA"/>
</dbReference>
<feature type="transmembrane region" description="Helical" evidence="1">
    <location>
        <begin position="154"/>
        <end position="177"/>
    </location>
</feature>
<accession>A0A926DSB1</accession>
<keyword evidence="1" id="KW-1133">Transmembrane helix</keyword>
<keyword evidence="3" id="KW-1185">Reference proteome</keyword>
<reference evidence="2" key="1">
    <citation type="submission" date="2020-08" db="EMBL/GenBank/DDBJ databases">
        <title>Genome public.</title>
        <authorList>
            <person name="Liu C."/>
            <person name="Sun Q."/>
        </authorList>
    </citation>
    <scope>NUCLEOTIDE SEQUENCE</scope>
    <source>
        <strain evidence="2">NSJ-32</strain>
    </source>
</reference>
<feature type="transmembrane region" description="Helical" evidence="1">
    <location>
        <begin position="460"/>
        <end position="487"/>
    </location>
</feature>
<feature type="transmembrane region" description="Helical" evidence="1">
    <location>
        <begin position="50"/>
        <end position="74"/>
    </location>
</feature>
<feature type="transmembrane region" description="Helical" evidence="1">
    <location>
        <begin position="95"/>
        <end position="115"/>
    </location>
</feature>
<name>A0A926DSB1_9FIRM</name>
<feature type="transmembrane region" description="Helical" evidence="1">
    <location>
        <begin position="400"/>
        <end position="420"/>
    </location>
</feature>